<dbReference type="Gene3D" id="1.25.40.390">
    <property type="match status" value="1"/>
</dbReference>
<dbReference type="InterPro" id="IPR041662">
    <property type="entry name" value="SusD-like_2"/>
</dbReference>
<organism evidence="1 2">
    <name type="scientific">Albibacterium bauzanense</name>
    <dbReference type="NCBI Taxonomy" id="653929"/>
    <lineage>
        <taxon>Bacteria</taxon>
        <taxon>Pseudomonadati</taxon>
        <taxon>Bacteroidota</taxon>
        <taxon>Sphingobacteriia</taxon>
        <taxon>Sphingobacteriales</taxon>
        <taxon>Sphingobacteriaceae</taxon>
        <taxon>Albibacterium</taxon>
    </lineage>
</organism>
<name>A0A4R1M0L9_9SPHI</name>
<dbReference type="InterPro" id="IPR011990">
    <property type="entry name" value="TPR-like_helical_dom_sf"/>
</dbReference>
<dbReference type="PROSITE" id="PS51257">
    <property type="entry name" value="PROKAR_LIPOPROTEIN"/>
    <property type="match status" value="1"/>
</dbReference>
<protein>
    <submittedName>
        <fullName evidence="1">SusD-like starch-binding protein associating with outer membrane</fullName>
    </submittedName>
</protein>
<dbReference type="Pfam" id="PF12771">
    <property type="entry name" value="SusD-like_2"/>
    <property type="match status" value="1"/>
</dbReference>
<sequence length="512" mass="57247">MIIKDFDKMRNVKKGLILTFVGLITLTSCDKFLDVNENPNAPGASTLPLSAKFPAAIVSTVNQETIQLNQIGAFFGGYWGTNNDGNSSFYDFKTYNGPSIRNQRGGVPVWENGFNNILYFQLIKDEAFSSGDRFYIGASKIMQGWLFLRLADVYNNIPFDEAAKGTEFKAPKYEDGKSVYQKAVNLITEGIQDVKNSPEVGVRTDDIIFKGNKSQWAKFGNTIKLRALIRQSEVGDQSYINAEINTIENEGSGYLSVGENAYVDPGYLNSTGKLNPFWENYYRNVQGAAVANYRIIRPTVYLLDQYELRNDPRLEKLYVAVNGEYKGVLFGNPDAGNPIYDEENTSSFKGANENNGNPTGLFKKFNQPSVLLSSFESLFLQAEAAQRGWISGNAKTFYEDAIKESFNYLSVPASEFAQYNVQNNVNLDNASAKIARIIEQKWLALNSVNSIEAWNDYRRLGLPDFPGTAATGITGRPLRFMYPETERGTNGDNAAAQGSDLMTKDRVWWDKE</sequence>
<dbReference type="SUPFAM" id="SSF48452">
    <property type="entry name" value="TPR-like"/>
    <property type="match status" value="1"/>
</dbReference>
<dbReference type="Proteomes" id="UP000294616">
    <property type="component" value="Unassembled WGS sequence"/>
</dbReference>
<evidence type="ECO:0000313" key="1">
    <source>
        <dbReference type="EMBL" id="TCK84752.1"/>
    </source>
</evidence>
<accession>A0A4R1M0L9</accession>
<keyword evidence="2" id="KW-1185">Reference proteome</keyword>
<dbReference type="EMBL" id="SMGO01000001">
    <property type="protein sequence ID" value="TCK84752.1"/>
    <property type="molecule type" value="Genomic_DNA"/>
</dbReference>
<comment type="caution">
    <text evidence="1">The sequence shown here is derived from an EMBL/GenBank/DDBJ whole genome shotgun (WGS) entry which is preliminary data.</text>
</comment>
<reference evidence="1 2" key="1">
    <citation type="submission" date="2019-03" db="EMBL/GenBank/DDBJ databases">
        <title>Genomic Encyclopedia of Archaeal and Bacterial Type Strains, Phase II (KMG-II): from individual species to whole genera.</title>
        <authorList>
            <person name="Goeker M."/>
        </authorList>
    </citation>
    <scope>NUCLEOTIDE SEQUENCE [LARGE SCALE GENOMIC DNA]</scope>
    <source>
        <strain evidence="1 2">DSM 22554</strain>
    </source>
</reference>
<proteinExistence type="predicted"/>
<gene>
    <name evidence="1" type="ORF">C8N28_0045</name>
</gene>
<dbReference type="AlphaFoldDB" id="A0A4R1M0L9"/>
<evidence type="ECO:0000313" key="2">
    <source>
        <dbReference type="Proteomes" id="UP000294616"/>
    </source>
</evidence>